<dbReference type="AlphaFoldDB" id="A0A1C5K107"/>
<keyword evidence="2" id="KW-1003">Cell membrane</keyword>
<dbReference type="PANTHER" id="PTHR30250:SF11">
    <property type="entry name" value="O-ANTIGEN TRANSPORTER-RELATED"/>
    <property type="match status" value="1"/>
</dbReference>
<keyword evidence="4 6" id="KW-1133">Transmembrane helix</keyword>
<feature type="transmembrane region" description="Helical" evidence="6">
    <location>
        <begin position="345"/>
        <end position="365"/>
    </location>
</feature>
<sequence>MRRSGAPPARTGGRPGDATYGSWQLRRLSPMVTAGHLITAQVVVGAVSLVINAMSARTMGPAGRGDLALLLQITYVANLIAVAGVDRSYAATVPPEHGVRSAIRDMVRLVAPTAAVVIVGAAAVAWWIDGSGRHQRLLAATGLVLTASSLVAASTLRTAATATGVTRPYVLSALVGQVTLLASAALLTAAGVGSSDLWLLGYGAALSVGPLAAWLLLRRSGGPPARATRDLFAARRLGLRLLPAALASMVLLRGDRLLLPWLGSYDDLGIYIVVATLSELAIWPIQNHLDAQAPRWHQRFLAGEMRCRGPLLIAFGYGTVAGLVLLAAGHLLVVPVFGVEYRASTVLLVPLSIGTAFLSVSRAAIGLGVAAGRARVALAADIPAMVVCLAACVLLIPRYGALGAAVASALAYGVGAAVAVLLCLTVARRVAVAAPDSPVVPLQSLPRR</sequence>
<feature type="transmembrane region" description="Helical" evidence="6">
    <location>
        <begin position="106"/>
        <end position="128"/>
    </location>
</feature>
<accession>A0A1C5K107</accession>
<feature type="transmembrane region" description="Helical" evidence="6">
    <location>
        <begin position="269"/>
        <end position="289"/>
    </location>
</feature>
<evidence type="ECO:0000313" key="8">
    <source>
        <dbReference type="Proteomes" id="UP000198221"/>
    </source>
</evidence>
<dbReference type="EMBL" id="LT607754">
    <property type="protein sequence ID" value="SCG76504.1"/>
    <property type="molecule type" value="Genomic_DNA"/>
</dbReference>
<reference evidence="8" key="1">
    <citation type="submission" date="2016-06" db="EMBL/GenBank/DDBJ databases">
        <authorList>
            <person name="Varghese N."/>
            <person name="Submissions Spin"/>
        </authorList>
    </citation>
    <scope>NUCLEOTIDE SEQUENCE [LARGE SCALE GENOMIC DNA]</scope>
    <source>
        <strain evidence="8">DSM 43819</strain>
    </source>
</reference>
<organism evidence="7 8">
    <name type="scientific">Micromonospora inositola</name>
    <dbReference type="NCBI Taxonomy" id="47865"/>
    <lineage>
        <taxon>Bacteria</taxon>
        <taxon>Bacillati</taxon>
        <taxon>Actinomycetota</taxon>
        <taxon>Actinomycetes</taxon>
        <taxon>Micromonosporales</taxon>
        <taxon>Micromonosporaceae</taxon>
        <taxon>Micromonospora</taxon>
    </lineage>
</organism>
<protein>
    <submittedName>
        <fullName evidence="7">Membrane protein involved in the export of O-antigen and teichoic acid</fullName>
    </submittedName>
</protein>
<dbReference type="InterPro" id="IPR050833">
    <property type="entry name" value="Poly_Biosynth_Transport"/>
</dbReference>
<evidence type="ECO:0000256" key="6">
    <source>
        <dbReference type="SAM" id="Phobius"/>
    </source>
</evidence>
<feature type="transmembrane region" description="Helical" evidence="6">
    <location>
        <begin position="67"/>
        <end position="85"/>
    </location>
</feature>
<dbReference type="GO" id="GO:0005886">
    <property type="term" value="C:plasma membrane"/>
    <property type="evidence" value="ECO:0007669"/>
    <property type="project" value="UniProtKB-SubCell"/>
</dbReference>
<feature type="transmembrane region" description="Helical" evidence="6">
    <location>
        <begin position="134"/>
        <end position="156"/>
    </location>
</feature>
<feature type="transmembrane region" description="Helical" evidence="6">
    <location>
        <begin position="310"/>
        <end position="333"/>
    </location>
</feature>
<dbReference type="RefSeq" id="WP_157746564.1">
    <property type="nucleotide sequence ID" value="NZ_LT607754.1"/>
</dbReference>
<dbReference type="PANTHER" id="PTHR30250">
    <property type="entry name" value="PST FAMILY PREDICTED COLANIC ACID TRANSPORTER"/>
    <property type="match status" value="1"/>
</dbReference>
<keyword evidence="8" id="KW-1185">Reference proteome</keyword>
<keyword evidence="3 6" id="KW-0812">Transmembrane</keyword>
<feature type="transmembrane region" description="Helical" evidence="6">
    <location>
        <begin position="377"/>
        <end position="396"/>
    </location>
</feature>
<feature type="transmembrane region" description="Helical" evidence="6">
    <location>
        <begin position="168"/>
        <end position="191"/>
    </location>
</feature>
<feature type="transmembrane region" description="Helical" evidence="6">
    <location>
        <begin position="34"/>
        <end position="55"/>
    </location>
</feature>
<evidence type="ECO:0000256" key="2">
    <source>
        <dbReference type="ARBA" id="ARBA00022475"/>
    </source>
</evidence>
<evidence type="ECO:0000256" key="1">
    <source>
        <dbReference type="ARBA" id="ARBA00004651"/>
    </source>
</evidence>
<feature type="transmembrane region" description="Helical" evidence="6">
    <location>
        <begin position="402"/>
        <end position="427"/>
    </location>
</feature>
<name>A0A1C5K107_9ACTN</name>
<comment type="subcellular location">
    <subcellularLocation>
        <location evidence="1">Cell membrane</location>
        <topology evidence="1">Multi-pass membrane protein</topology>
    </subcellularLocation>
</comment>
<evidence type="ECO:0000313" key="7">
    <source>
        <dbReference type="EMBL" id="SCG76504.1"/>
    </source>
</evidence>
<dbReference type="Proteomes" id="UP000198221">
    <property type="component" value="Chromosome I"/>
</dbReference>
<gene>
    <name evidence="7" type="ORF">GA0070613_6011</name>
</gene>
<feature type="transmembrane region" description="Helical" evidence="6">
    <location>
        <begin position="197"/>
        <end position="217"/>
    </location>
</feature>
<evidence type="ECO:0000256" key="5">
    <source>
        <dbReference type="ARBA" id="ARBA00023136"/>
    </source>
</evidence>
<evidence type="ECO:0000256" key="4">
    <source>
        <dbReference type="ARBA" id="ARBA00022989"/>
    </source>
</evidence>
<keyword evidence="5 6" id="KW-0472">Membrane</keyword>
<evidence type="ECO:0000256" key="3">
    <source>
        <dbReference type="ARBA" id="ARBA00022692"/>
    </source>
</evidence>
<proteinExistence type="predicted"/>
<feature type="transmembrane region" description="Helical" evidence="6">
    <location>
        <begin position="237"/>
        <end position="254"/>
    </location>
</feature>
<dbReference type="OrthoDB" id="3281634at2"/>